<protein>
    <submittedName>
        <fullName evidence="2">Uncharacterized protein</fullName>
    </submittedName>
</protein>
<feature type="compositionally biased region" description="Low complexity" evidence="1">
    <location>
        <begin position="310"/>
        <end position="320"/>
    </location>
</feature>
<organism evidence="2 3">
    <name type="scientific">Prorocentrum cordatum</name>
    <dbReference type="NCBI Taxonomy" id="2364126"/>
    <lineage>
        <taxon>Eukaryota</taxon>
        <taxon>Sar</taxon>
        <taxon>Alveolata</taxon>
        <taxon>Dinophyceae</taxon>
        <taxon>Prorocentrales</taxon>
        <taxon>Prorocentraceae</taxon>
        <taxon>Prorocentrum</taxon>
    </lineage>
</organism>
<feature type="region of interest" description="Disordered" evidence="1">
    <location>
        <begin position="76"/>
        <end position="108"/>
    </location>
</feature>
<proteinExistence type="predicted"/>
<comment type="caution">
    <text evidence="2">The sequence shown here is derived from an EMBL/GenBank/DDBJ whole genome shotgun (WGS) entry which is preliminary data.</text>
</comment>
<feature type="compositionally biased region" description="Low complexity" evidence="1">
    <location>
        <begin position="229"/>
        <end position="246"/>
    </location>
</feature>
<sequence>MNFQAELARQYFEHAPSPNRSSSPAGSAADEDAGRAGADAAPGGPPEAAPPHGGATAGPGACDREVPRCCPGTRLSSAARGCRSSSPAPRAGEGAEPAAAEGTADGGLRGVSPAAADLWSDCDDIAHEDLVDWLADFARLRLRAQGREAPWDVCALPGDPRGAPQEGLRAFLRSLLSPAPPALAAQEAAVPRGWGGGARHGGAKLPWAEPSAEAGSQSTLSAPRTSWEAPTTALSASASSSSASAGTGAGQGCPVARGWQPRPAEAAAEGCGRLPRGWGHAAAGTRAMQEWEIEFVLQGVLAASPPLGAPPAARGGPPAAETQWHRGGAAASQRFPPGSAEAWAAGTYGPAAAWRPAAASWPQCTR</sequence>
<evidence type="ECO:0000256" key="1">
    <source>
        <dbReference type="SAM" id="MobiDB-lite"/>
    </source>
</evidence>
<feature type="compositionally biased region" description="Low complexity" evidence="1">
    <location>
        <begin position="50"/>
        <end position="61"/>
    </location>
</feature>
<feature type="compositionally biased region" description="Polar residues" evidence="1">
    <location>
        <begin position="214"/>
        <end position="224"/>
    </location>
</feature>
<feature type="region of interest" description="Disordered" evidence="1">
    <location>
        <begin position="193"/>
        <end position="258"/>
    </location>
</feature>
<dbReference type="EMBL" id="CAUYUJ010016197">
    <property type="protein sequence ID" value="CAK0862801.1"/>
    <property type="molecule type" value="Genomic_DNA"/>
</dbReference>
<gene>
    <name evidence="2" type="ORF">PCOR1329_LOCUS51132</name>
</gene>
<reference evidence="2" key="1">
    <citation type="submission" date="2023-10" db="EMBL/GenBank/DDBJ databases">
        <authorList>
            <person name="Chen Y."/>
            <person name="Shah S."/>
            <person name="Dougan E. K."/>
            <person name="Thang M."/>
            <person name="Chan C."/>
        </authorList>
    </citation>
    <scope>NUCLEOTIDE SEQUENCE [LARGE SCALE GENOMIC DNA]</scope>
</reference>
<feature type="region of interest" description="Disordered" evidence="1">
    <location>
        <begin position="1"/>
        <end position="62"/>
    </location>
</feature>
<evidence type="ECO:0000313" key="2">
    <source>
        <dbReference type="EMBL" id="CAK0862801.1"/>
    </source>
</evidence>
<evidence type="ECO:0000313" key="3">
    <source>
        <dbReference type="Proteomes" id="UP001189429"/>
    </source>
</evidence>
<name>A0ABN9USB5_9DINO</name>
<dbReference type="Proteomes" id="UP001189429">
    <property type="component" value="Unassembled WGS sequence"/>
</dbReference>
<accession>A0ABN9USB5</accession>
<feature type="compositionally biased region" description="Low complexity" evidence="1">
    <location>
        <begin position="87"/>
        <end position="103"/>
    </location>
</feature>
<keyword evidence="3" id="KW-1185">Reference proteome</keyword>
<feature type="region of interest" description="Disordered" evidence="1">
    <location>
        <begin position="310"/>
        <end position="336"/>
    </location>
</feature>